<evidence type="ECO:0000313" key="8">
    <source>
        <dbReference type="EMBL" id="KAF8482633.1"/>
    </source>
</evidence>
<gene>
    <name evidence="8" type="ORF">DFH94DRAFT_373617</name>
</gene>
<dbReference type="GO" id="GO:0005737">
    <property type="term" value="C:cytoplasm"/>
    <property type="evidence" value="ECO:0007669"/>
    <property type="project" value="UniProtKB-SubCell"/>
</dbReference>
<dbReference type="Gene3D" id="2.120.10.80">
    <property type="entry name" value="Kelch-type beta propeller"/>
    <property type="match status" value="2"/>
</dbReference>
<dbReference type="OrthoDB" id="45365at2759"/>
<dbReference type="PANTHER" id="PTHR46093:SF18">
    <property type="entry name" value="FIBRONECTIN TYPE-III DOMAIN-CONTAINING PROTEIN"/>
    <property type="match status" value="1"/>
</dbReference>
<comment type="subcellular location">
    <subcellularLocation>
        <location evidence="1">Cytoplasm</location>
    </subcellularLocation>
</comment>
<feature type="compositionally biased region" description="Basic residues" evidence="7">
    <location>
        <begin position="1"/>
        <end position="10"/>
    </location>
</feature>
<feature type="compositionally biased region" description="Polar residues" evidence="7">
    <location>
        <begin position="413"/>
        <end position="446"/>
    </location>
</feature>
<name>A0A9P5TB10_9AGAM</name>
<reference evidence="8" key="2">
    <citation type="journal article" date="2020" name="Nat. Commun.">
        <title>Large-scale genome sequencing of mycorrhizal fungi provides insights into the early evolution of symbiotic traits.</title>
        <authorList>
            <person name="Miyauchi S."/>
            <person name="Kiss E."/>
            <person name="Kuo A."/>
            <person name="Drula E."/>
            <person name="Kohler A."/>
            <person name="Sanchez-Garcia M."/>
            <person name="Morin E."/>
            <person name="Andreopoulos B."/>
            <person name="Barry K.W."/>
            <person name="Bonito G."/>
            <person name="Buee M."/>
            <person name="Carver A."/>
            <person name="Chen C."/>
            <person name="Cichocki N."/>
            <person name="Clum A."/>
            <person name="Culley D."/>
            <person name="Crous P.W."/>
            <person name="Fauchery L."/>
            <person name="Girlanda M."/>
            <person name="Hayes R.D."/>
            <person name="Keri Z."/>
            <person name="LaButti K."/>
            <person name="Lipzen A."/>
            <person name="Lombard V."/>
            <person name="Magnuson J."/>
            <person name="Maillard F."/>
            <person name="Murat C."/>
            <person name="Nolan M."/>
            <person name="Ohm R.A."/>
            <person name="Pangilinan J."/>
            <person name="Pereira M.F."/>
            <person name="Perotto S."/>
            <person name="Peter M."/>
            <person name="Pfister S."/>
            <person name="Riley R."/>
            <person name="Sitrit Y."/>
            <person name="Stielow J.B."/>
            <person name="Szollosi G."/>
            <person name="Zifcakova L."/>
            <person name="Stursova M."/>
            <person name="Spatafora J.W."/>
            <person name="Tedersoo L."/>
            <person name="Vaario L.M."/>
            <person name="Yamada A."/>
            <person name="Yan M."/>
            <person name="Wang P."/>
            <person name="Xu J."/>
            <person name="Bruns T."/>
            <person name="Baldrian P."/>
            <person name="Vilgalys R."/>
            <person name="Dunand C."/>
            <person name="Henrissat B."/>
            <person name="Grigoriev I.V."/>
            <person name="Hibbett D."/>
            <person name="Nagy L.G."/>
            <person name="Martin F.M."/>
        </authorList>
    </citation>
    <scope>NUCLEOTIDE SEQUENCE</scope>
    <source>
        <strain evidence="8">Prilba</strain>
    </source>
</reference>
<evidence type="ECO:0000256" key="2">
    <source>
        <dbReference type="ARBA" id="ARBA00022441"/>
    </source>
</evidence>
<dbReference type="EMBL" id="WHVB01000005">
    <property type="protein sequence ID" value="KAF8482633.1"/>
    <property type="molecule type" value="Genomic_DNA"/>
</dbReference>
<sequence>MSFFSRRKKSSPSNSAPASANELVSQFTQELPPRRPSLPPELLIQLLSLSPQQQQQPPVHPWSEYRLNLLPPILFNENAPPFGPSPSPFPRCGHTFPAIASAAGELFLFGGLVHKSARNDLYVFSTQDFSATLLQTRGDIPTPRFGHASAHISTLLLIWGGATNTGDQGMPNGPYDDSLYLLNLVSREWTRVVVNGPRPVGRYGHAMTLVGSKLFVFGGHVDGKFLNDMWALDLNSLNSKPVWDSYEPTPGDEEPSPRTGHVLVTTGDRIIMFGGSDTRSRRNDTWSFDVSTQKWTELQCTGSIPPPRHSHAAALVDDVMYVFGGRGVDKADLGDLAAFKLSTQQWFIFQDMGPSPSGRWGHAMACDGQRVFVLGGISSTLAWGNEASLVHVLDTKHIEYSNLDLNVVEPNETTTQLTQNSSAGPSTQERPQHPTSSSSDASLQKSTPEELGRPTSPQIACERNPSPSGLPSRPAGVNGNPRRVLEEDDDGEGSAEFPGKIAVPDASSEREVARLDRERLVELGRQVTAMLAAQKERDQRLSQLTDELALKSTRLEQAEANAAEATKRAELELHEHANRLLAQTSLVEQKDAELVNMQAKLDELLLSRDQALHTHTATPRDADADERSQRASVQIRQYESELAEARAELKAGRSELEAVRLRLTEAEIGWAKSKAEADTLRALTTAGLVSMDEERMTRGLLERIRTMEVEIASLRWSEKSFEAMETRNEG</sequence>
<keyword evidence="3" id="KW-0963">Cytoplasm</keyword>
<evidence type="ECO:0000256" key="3">
    <source>
        <dbReference type="ARBA" id="ARBA00022490"/>
    </source>
</evidence>
<feature type="region of interest" description="Disordered" evidence="7">
    <location>
        <begin position="413"/>
        <end position="510"/>
    </location>
</feature>
<dbReference type="FunFam" id="2.120.10.80:FF:000049">
    <property type="entry name" value="Cell polarity protein (Tea1)"/>
    <property type="match status" value="1"/>
</dbReference>
<keyword evidence="5 6" id="KW-0175">Coiled coil</keyword>
<proteinExistence type="predicted"/>
<evidence type="ECO:0000256" key="5">
    <source>
        <dbReference type="ARBA" id="ARBA00023054"/>
    </source>
</evidence>
<dbReference type="AlphaFoldDB" id="A0A9P5TB10"/>
<dbReference type="InterPro" id="IPR015915">
    <property type="entry name" value="Kelch-typ_b-propeller"/>
</dbReference>
<feature type="compositionally biased region" description="Low complexity" evidence="7">
    <location>
        <begin position="11"/>
        <end position="21"/>
    </location>
</feature>
<reference evidence="8" key="1">
    <citation type="submission" date="2019-10" db="EMBL/GenBank/DDBJ databases">
        <authorList>
            <consortium name="DOE Joint Genome Institute"/>
            <person name="Kuo A."/>
            <person name="Miyauchi S."/>
            <person name="Kiss E."/>
            <person name="Drula E."/>
            <person name="Kohler A."/>
            <person name="Sanchez-Garcia M."/>
            <person name="Andreopoulos B."/>
            <person name="Barry K.W."/>
            <person name="Bonito G."/>
            <person name="Buee M."/>
            <person name="Carver A."/>
            <person name="Chen C."/>
            <person name="Cichocki N."/>
            <person name="Clum A."/>
            <person name="Culley D."/>
            <person name="Crous P.W."/>
            <person name="Fauchery L."/>
            <person name="Girlanda M."/>
            <person name="Hayes R."/>
            <person name="Keri Z."/>
            <person name="LaButti K."/>
            <person name="Lipzen A."/>
            <person name="Lombard V."/>
            <person name="Magnuson J."/>
            <person name="Maillard F."/>
            <person name="Morin E."/>
            <person name="Murat C."/>
            <person name="Nolan M."/>
            <person name="Ohm R."/>
            <person name="Pangilinan J."/>
            <person name="Pereira M."/>
            <person name="Perotto S."/>
            <person name="Peter M."/>
            <person name="Riley R."/>
            <person name="Sitrit Y."/>
            <person name="Stielow B."/>
            <person name="Szollosi G."/>
            <person name="Zifcakova L."/>
            <person name="Stursova M."/>
            <person name="Spatafora J.W."/>
            <person name="Tedersoo L."/>
            <person name="Vaario L.-M."/>
            <person name="Yamada A."/>
            <person name="Yan M."/>
            <person name="Wang P."/>
            <person name="Xu J."/>
            <person name="Bruns T."/>
            <person name="Baldrian P."/>
            <person name="Vilgalys R."/>
            <person name="Henrissat B."/>
            <person name="Grigoriev I.V."/>
            <person name="Hibbett D."/>
            <person name="Nagy L.G."/>
            <person name="Martin F.M."/>
        </authorList>
    </citation>
    <scope>NUCLEOTIDE SEQUENCE</scope>
    <source>
        <strain evidence="8">Prilba</strain>
    </source>
</reference>
<feature type="coiled-coil region" evidence="6">
    <location>
        <begin position="541"/>
        <end position="662"/>
    </location>
</feature>
<dbReference type="InterPro" id="IPR011043">
    <property type="entry name" value="Gal_Oxase/kelch_b-propeller"/>
</dbReference>
<dbReference type="SUPFAM" id="SSF50965">
    <property type="entry name" value="Galactose oxidase, central domain"/>
    <property type="match status" value="1"/>
</dbReference>
<dbReference type="SUPFAM" id="SSF117281">
    <property type="entry name" value="Kelch motif"/>
    <property type="match status" value="1"/>
</dbReference>
<organism evidence="8 9">
    <name type="scientific">Russula ochroleuca</name>
    <dbReference type="NCBI Taxonomy" id="152965"/>
    <lineage>
        <taxon>Eukaryota</taxon>
        <taxon>Fungi</taxon>
        <taxon>Dikarya</taxon>
        <taxon>Basidiomycota</taxon>
        <taxon>Agaricomycotina</taxon>
        <taxon>Agaricomycetes</taxon>
        <taxon>Russulales</taxon>
        <taxon>Russulaceae</taxon>
        <taxon>Russula</taxon>
    </lineage>
</organism>
<dbReference type="PANTHER" id="PTHR46093">
    <property type="entry name" value="ACYL-COA-BINDING DOMAIN-CONTAINING PROTEIN 5"/>
    <property type="match status" value="1"/>
</dbReference>
<comment type="caution">
    <text evidence="8">The sequence shown here is derived from an EMBL/GenBank/DDBJ whole genome shotgun (WGS) entry which is preliminary data.</text>
</comment>
<keyword evidence="4" id="KW-0677">Repeat</keyword>
<evidence type="ECO:0000256" key="1">
    <source>
        <dbReference type="ARBA" id="ARBA00004496"/>
    </source>
</evidence>
<keyword evidence="9" id="KW-1185">Reference proteome</keyword>
<evidence type="ECO:0008006" key="10">
    <source>
        <dbReference type="Google" id="ProtNLM"/>
    </source>
</evidence>
<evidence type="ECO:0000256" key="4">
    <source>
        <dbReference type="ARBA" id="ARBA00022737"/>
    </source>
</evidence>
<evidence type="ECO:0000256" key="7">
    <source>
        <dbReference type="SAM" id="MobiDB-lite"/>
    </source>
</evidence>
<dbReference type="Pfam" id="PF24681">
    <property type="entry name" value="Kelch_KLHDC2_KLHL20_DRC7"/>
    <property type="match status" value="1"/>
</dbReference>
<protein>
    <recommendedName>
        <fullName evidence="10">Galactose oxidase</fullName>
    </recommendedName>
</protein>
<feature type="region of interest" description="Disordered" evidence="7">
    <location>
        <begin position="1"/>
        <end position="38"/>
    </location>
</feature>
<evidence type="ECO:0000313" key="9">
    <source>
        <dbReference type="Proteomes" id="UP000759537"/>
    </source>
</evidence>
<evidence type="ECO:0000256" key="6">
    <source>
        <dbReference type="SAM" id="Coils"/>
    </source>
</evidence>
<keyword evidence="2" id="KW-0880">Kelch repeat</keyword>
<accession>A0A9P5TB10</accession>
<dbReference type="Proteomes" id="UP000759537">
    <property type="component" value="Unassembled WGS sequence"/>
</dbReference>